<dbReference type="Proteomes" id="UP000290289">
    <property type="component" value="Chromosome 8"/>
</dbReference>
<dbReference type="EMBL" id="RDQH01000334">
    <property type="protein sequence ID" value="RXH92669.1"/>
    <property type="molecule type" value="Genomic_DNA"/>
</dbReference>
<protein>
    <submittedName>
        <fullName evidence="2">Uncharacterized protein</fullName>
    </submittedName>
</protein>
<dbReference type="InterPro" id="IPR036390">
    <property type="entry name" value="WH_DNA-bd_sf"/>
</dbReference>
<evidence type="ECO:0000313" key="3">
    <source>
        <dbReference type="Proteomes" id="UP000290289"/>
    </source>
</evidence>
<dbReference type="STRING" id="3750.A0A498JA42"/>
<proteinExistence type="predicted"/>
<gene>
    <name evidence="2" type="ORF">DVH24_033565</name>
</gene>
<evidence type="ECO:0000313" key="2">
    <source>
        <dbReference type="EMBL" id="RXH92669.1"/>
    </source>
</evidence>
<reference evidence="2 3" key="1">
    <citation type="submission" date="2018-10" db="EMBL/GenBank/DDBJ databases">
        <title>A high-quality apple genome assembly.</title>
        <authorList>
            <person name="Hu J."/>
        </authorList>
    </citation>
    <scope>NUCLEOTIDE SEQUENCE [LARGE SCALE GENOMIC DNA]</scope>
    <source>
        <strain evidence="3">cv. HFTH1</strain>
        <tissue evidence="2">Young leaf</tissue>
    </source>
</reference>
<sequence length="104" mass="11480">MGKRILDQRVGTGPESQIEKEALLAPNKKSGSSPYAIAKHKAVLPANFRKRLPLQLKNSAARGKLIDQGLVQAPGCGEEGEIRSENSRRFETKIGEEDQKNLVW</sequence>
<evidence type="ECO:0000256" key="1">
    <source>
        <dbReference type="SAM" id="MobiDB-lite"/>
    </source>
</evidence>
<accession>A0A498JA42</accession>
<dbReference type="SUPFAM" id="SSF46785">
    <property type="entry name" value="Winged helix' DNA-binding domain"/>
    <property type="match status" value="1"/>
</dbReference>
<organism evidence="2 3">
    <name type="scientific">Malus domestica</name>
    <name type="common">Apple</name>
    <name type="synonym">Pyrus malus</name>
    <dbReference type="NCBI Taxonomy" id="3750"/>
    <lineage>
        <taxon>Eukaryota</taxon>
        <taxon>Viridiplantae</taxon>
        <taxon>Streptophyta</taxon>
        <taxon>Embryophyta</taxon>
        <taxon>Tracheophyta</taxon>
        <taxon>Spermatophyta</taxon>
        <taxon>Magnoliopsida</taxon>
        <taxon>eudicotyledons</taxon>
        <taxon>Gunneridae</taxon>
        <taxon>Pentapetalae</taxon>
        <taxon>rosids</taxon>
        <taxon>fabids</taxon>
        <taxon>Rosales</taxon>
        <taxon>Rosaceae</taxon>
        <taxon>Amygdaloideae</taxon>
        <taxon>Maleae</taxon>
        <taxon>Malus</taxon>
    </lineage>
</organism>
<name>A0A498JA42_MALDO</name>
<comment type="caution">
    <text evidence="2">The sequence shown here is derived from an EMBL/GenBank/DDBJ whole genome shotgun (WGS) entry which is preliminary data.</text>
</comment>
<keyword evidence="3" id="KW-1185">Reference proteome</keyword>
<dbReference type="AlphaFoldDB" id="A0A498JA42"/>
<feature type="region of interest" description="Disordered" evidence="1">
    <location>
        <begin position="1"/>
        <end position="20"/>
    </location>
</feature>
<feature type="region of interest" description="Disordered" evidence="1">
    <location>
        <begin position="77"/>
        <end position="104"/>
    </location>
</feature>
<feature type="compositionally biased region" description="Basic and acidic residues" evidence="1">
    <location>
        <begin position="80"/>
        <end position="104"/>
    </location>
</feature>